<gene>
    <name evidence="2" type="ORF">PAAG_04575</name>
</gene>
<keyword evidence="3" id="KW-1185">Reference proteome</keyword>
<evidence type="ECO:0000256" key="1">
    <source>
        <dbReference type="SAM" id="MobiDB-lite"/>
    </source>
</evidence>
<accession>C1H1D1</accession>
<evidence type="ECO:0000313" key="2">
    <source>
        <dbReference type="EMBL" id="EEH33525.2"/>
    </source>
</evidence>
<dbReference type="RefSeq" id="XP_015699530.1">
    <property type="nucleotide sequence ID" value="XM_015845304.1"/>
</dbReference>
<dbReference type="Proteomes" id="UP000002059">
    <property type="component" value="Partially assembled WGS sequence"/>
</dbReference>
<sequence length="139" mass="15752">MDLNRCRSVLVSAAYQQHVQLKGKSNNRKELAKDICTQARASSFPPSSGGKLSICRRRGRRYEHRLDDRVANFFKTEKSGKVARSGRGSYRDVPAELMINTSQPCWNNDPSRRSDPSQQVGPSDSYPEFHCSVRLNIHV</sequence>
<protein>
    <submittedName>
        <fullName evidence="2">Uncharacterized protein</fullName>
    </submittedName>
</protein>
<name>C1H1D1_PARBA</name>
<dbReference type="AlphaFoldDB" id="C1H1D1"/>
<dbReference type="VEuPathDB" id="FungiDB:PAAG_04575"/>
<reference evidence="2 3" key="1">
    <citation type="journal article" date="2011" name="PLoS Genet.">
        <title>Comparative genomic analysis of human fungal pathogens causing paracoccidioidomycosis.</title>
        <authorList>
            <person name="Desjardins C.A."/>
            <person name="Champion M.D."/>
            <person name="Holder J.W."/>
            <person name="Muszewska A."/>
            <person name="Goldberg J."/>
            <person name="Bailao A.M."/>
            <person name="Brigido M.M."/>
            <person name="Ferreira M.E."/>
            <person name="Garcia A.M."/>
            <person name="Grynberg M."/>
            <person name="Gujja S."/>
            <person name="Heiman D.I."/>
            <person name="Henn M.R."/>
            <person name="Kodira C.D."/>
            <person name="Leon-Narvaez H."/>
            <person name="Longo L.V."/>
            <person name="Ma L.J."/>
            <person name="Malavazi I."/>
            <person name="Matsuo A.L."/>
            <person name="Morais F.V."/>
            <person name="Pereira M."/>
            <person name="Rodriguez-Brito S."/>
            <person name="Sakthikumar S."/>
            <person name="Salem-Izacc S.M."/>
            <person name="Sykes S.M."/>
            <person name="Teixeira M.M."/>
            <person name="Vallejo M.C."/>
            <person name="Walter M.E."/>
            <person name="Yandava C."/>
            <person name="Young S."/>
            <person name="Zeng Q."/>
            <person name="Zucker J."/>
            <person name="Felipe M.S."/>
            <person name="Goldman G.H."/>
            <person name="Haas B.J."/>
            <person name="McEwen J.G."/>
            <person name="Nino-Vega G."/>
            <person name="Puccia R."/>
            <person name="San-Blas G."/>
            <person name="Soares C.M."/>
            <person name="Birren B.W."/>
            <person name="Cuomo C.A."/>
        </authorList>
    </citation>
    <scope>NUCLEOTIDE SEQUENCE [LARGE SCALE GENOMIC DNA]</scope>
    <source>
        <strain evidence="3">ATCC MYA-826 / Pb01</strain>
    </source>
</reference>
<dbReference type="KEGG" id="pbl:PAAG_04575"/>
<dbReference type="GeneID" id="9096761"/>
<dbReference type="EMBL" id="KN294002">
    <property type="protein sequence ID" value="EEH33525.2"/>
    <property type="molecule type" value="Genomic_DNA"/>
</dbReference>
<feature type="region of interest" description="Disordered" evidence="1">
    <location>
        <begin position="101"/>
        <end position="127"/>
    </location>
</feature>
<evidence type="ECO:0000313" key="3">
    <source>
        <dbReference type="Proteomes" id="UP000002059"/>
    </source>
</evidence>
<organism evidence="2 3">
    <name type="scientific">Paracoccidioides lutzii (strain ATCC MYA-826 / Pb01)</name>
    <name type="common">Paracoccidioides brasiliensis</name>
    <dbReference type="NCBI Taxonomy" id="502779"/>
    <lineage>
        <taxon>Eukaryota</taxon>
        <taxon>Fungi</taxon>
        <taxon>Dikarya</taxon>
        <taxon>Ascomycota</taxon>
        <taxon>Pezizomycotina</taxon>
        <taxon>Eurotiomycetes</taxon>
        <taxon>Eurotiomycetidae</taxon>
        <taxon>Onygenales</taxon>
        <taxon>Ajellomycetaceae</taxon>
        <taxon>Paracoccidioides</taxon>
    </lineage>
</organism>
<dbReference type="HOGENOM" id="CLU_1845691_0_0_1"/>
<proteinExistence type="predicted"/>